<keyword evidence="5 9" id="KW-1133">Transmembrane helix</keyword>
<dbReference type="PANTHER" id="PTHR21136:SF168">
    <property type="entry name" value="VESICLE-ASSOCIATED MEMBRANE PROTEIN 9"/>
    <property type="match status" value="1"/>
</dbReference>
<evidence type="ECO:0000256" key="5">
    <source>
        <dbReference type="ARBA" id="ARBA00022989"/>
    </source>
</evidence>
<comment type="similarity">
    <text evidence="1">Belongs to the synaptobrevin family.</text>
</comment>
<dbReference type="GO" id="GO:0016192">
    <property type="term" value="P:vesicle-mediated transport"/>
    <property type="evidence" value="ECO:0007669"/>
    <property type="project" value="InterPro"/>
</dbReference>
<evidence type="ECO:0000313" key="11">
    <source>
        <dbReference type="EMBL" id="SCW04239.1"/>
    </source>
</evidence>
<evidence type="ECO:0000256" key="9">
    <source>
        <dbReference type="SAM" id="Phobius"/>
    </source>
</evidence>
<keyword evidence="12" id="KW-1185">Reference proteome</keyword>
<dbReference type="PANTHER" id="PTHR21136">
    <property type="entry name" value="SNARE PROTEINS"/>
    <property type="match status" value="1"/>
</dbReference>
<dbReference type="Pfam" id="PF00957">
    <property type="entry name" value="Synaptobrevin"/>
    <property type="match status" value="1"/>
</dbReference>
<dbReference type="Pfam" id="PF09426">
    <property type="entry name" value="Nyv1_longin"/>
    <property type="match status" value="1"/>
</dbReference>
<dbReference type="InterPro" id="IPR042855">
    <property type="entry name" value="V_SNARE_CC"/>
</dbReference>
<evidence type="ECO:0000256" key="8">
    <source>
        <dbReference type="PROSITE-ProRule" id="PRU00290"/>
    </source>
</evidence>
<proteinExistence type="inferred from homology"/>
<dbReference type="PRINTS" id="PR00219">
    <property type="entry name" value="SYNAPTOBREVN"/>
</dbReference>
<dbReference type="OrthoDB" id="190375at2759"/>
<evidence type="ECO:0000256" key="2">
    <source>
        <dbReference type="ARBA" id="ARBA00022448"/>
    </source>
</evidence>
<comment type="subcellular location">
    <subcellularLocation>
        <location evidence="7">Endomembrane system</location>
        <topology evidence="7">Single-pass type IV membrane protein</topology>
    </subcellularLocation>
</comment>
<dbReference type="STRING" id="4955.A0A1G4MKF4"/>
<evidence type="ECO:0000259" key="10">
    <source>
        <dbReference type="PROSITE" id="PS50892"/>
    </source>
</evidence>
<dbReference type="InterPro" id="IPR001388">
    <property type="entry name" value="Synaptobrevin-like"/>
</dbReference>
<evidence type="ECO:0000256" key="1">
    <source>
        <dbReference type="ARBA" id="ARBA00008025"/>
    </source>
</evidence>
<dbReference type="Gene3D" id="3.30.450.230">
    <property type="entry name" value="Vacuolar R-SNARE Nyv1, longin domain"/>
    <property type="match status" value="1"/>
</dbReference>
<dbReference type="EMBL" id="LT598491">
    <property type="protein sequence ID" value="SCW04239.1"/>
    <property type="molecule type" value="Genomic_DNA"/>
</dbReference>
<dbReference type="AlphaFoldDB" id="A0A1G4MKF4"/>
<evidence type="ECO:0000256" key="4">
    <source>
        <dbReference type="ARBA" id="ARBA00022927"/>
    </source>
</evidence>
<dbReference type="GO" id="GO:0005737">
    <property type="term" value="C:cytoplasm"/>
    <property type="evidence" value="ECO:0007669"/>
    <property type="project" value="UniProtKB-ARBA"/>
</dbReference>
<keyword evidence="3 9" id="KW-0812">Transmembrane</keyword>
<dbReference type="GO" id="GO:0015031">
    <property type="term" value="P:protein transport"/>
    <property type="evidence" value="ECO:0007669"/>
    <property type="project" value="UniProtKB-KW"/>
</dbReference>
<evidence type="ECO:0000256" key="7">
    <source>
        <dbReference type="ARBA" id="ARBA00046280"/>
    </source>
</evidence>
<dbReference type="PROSITE" id="PS50892">
    <property type="entry name" value="V_SNARE"/>
    <property type="match status" value="1"/>
</dbReference>
<evidence type="ECO:0000313" key="12">
    <source>
        <dbReference type="Proteomes" id="UP000190831"/>
    </source>
</evidence>
<gene>
    <name evidence="11" type="ORF">LAFE_0H09142G</name>
</gene>
<dbReference type="SUPFAM" id="SSF58038">
    <property type="entry name" value="SNARE fusion complex"/>
    <property type="match status" value="1"/>
</dbReference>
<dbReference type="GO" id="GO:0012505">
    <property type="term" value="C:endomembrane system"/>
    <property type="evidence" value="ECO:0007669"/>
    <property type="project" value="UniProtKB-SubCell"/>
</dbReference>
<feature type="domain" description="V-SNARE coiled-coil homology" evidence="10">
    <location>
        <begin position="142"/>
        <end position="202"/>
    </location>
</feature>
<keyword evidence="6 9" id="KW-0472">Membrane</keyword>
<sequence length="228" mass="26385">MRQFNVSYLAVVRGDNLVSKYYRSEQSEYGSIGKAGKHATPEVFERLVKEMVLPKVVHLDGNKVTKVSTTLLDGFDCYYGTSDNSTVYVCFTTHDMPKILPLRVLAELKSMENETDKQLDENIQLIIRQFQEELLSYHDSGPAEATEQDLQEIIQIMNDNIDKFLQRQERVSLLVDRTSKLNQSSYNFKRKAVRIKTKMWWQNIKLCSTLVLVGLILIFLIWVVVHFA</sequence>
<dbReference type="CDD" id="cd15843">
    <property type="entry name" value="R-SNARE"/>
    <property type="match status" value="1"/>
</dbReference>
<protein>
    <submittedName>
        <fullName evidence="11">LAFE_0H09142g1_1</fullName>
    </submittedName>
</protein>
<keyword evidence="2" id="KW-0813">Transport</keyword>
<accession>A0A1G4MKF4</accession>
<dbReference type="InterPro" id="IPR019005">
    <property type="entry name" value="Vacuolar_R-SNAR_Nyv1_longi_dom"/>
</dbReference>
<keyword evidence="4" id="KW-0653">Protein transport</keyword>
<evidence type="ECO:0000256" key="6">
    <source>
        <dbReference type="ARBA" id="ARBA00023136"/>
    </source>
</evidence>
<reference evidence="11 12" key="1">
    <citation type="submission" date="2016-03" db="EMBL/GenBank/DDBJ databases">
        <authorList>
            <person name="Devillers H."/>
        </authorList>
    </citation>
    <scope>NUCLEOTIDE SEQUENCE [LARGE SCALE GENOMIC DNA]</scope>
    <source>
        <strain evidence="11">CBS 6772</strain>
    </source>
</reference>
<dbReference type="InterPro" id="IPR038426">
    <property type="entry name" value="Nyv1_longin_sf"/>
</dbReference>
<keyword evidence="8" id="KW-0175">Coiled coil</keyword>
<evidence type="ECO:0000256" key="3">
    <source>
        <dbReference type="ARBA" id="ARBA00022692"/>
    </source>
</evidence>
<dbReference type="OMA" id="DGYDCYY"/>
<dbReference type="InterPro" id="IPR051097">
    <property type="entry name" value="Synaptobrevin-like_transport"/>
</dbReference>
<dbReference type="Gene3D" id="1.20.5.110">
    <property type="match status" value="1"/>
</dbReference>
<name>A0A1G4MKF4_LACFM</name>
<organism evidence="11 12">
    <name type="scientific">Lachancea fermentati</name>
    <name type="common">Zygosaccharomyces fermentati</name>
    <dbReference type="NCBI Taxonomy" id="4955"/>
    <lineage>
        <taxon>Eukaryota</taxon>
        <taxon>Fungi</taxon>
        <taxon>Dikarya</taxon>
        <taxon>Ascomycota</taxon>
        <taxon>Saccharomycotina</taxon>
        <taxon>Saccharomycetes</taxon>
        <taxon>Saccharomycetales</taxon>
        <taxon>Saccharomycetaceae</taxon>
        <taxon>Lachancea</taxon>
    </lineage>
</organism>
<dbReference type="Proteomes" id="UP000190831">
    <property type="component" value="Chromosome H"/>
</dbReference>
<dbReference type="FunFam" id="1.20.5.110:FF:000004">
    <property type="entry name" value="Vesicle-associated membrane protein 7"/>
    <property type="match status" value="1"/>
</dbReference>
<feature type="transmembrane region" description="Helical" evidence="9">
    <location>
        <begin position="204"/>
        <end position="225"/>
    </location>
</feature>
<dbReference type="GO" id="GO:0016020">
    <property type="term" value="C:membrane"/>
    <property type="evidence" value="ECO:0007669"/>
    <property type="project" value="InterPro"/>
</dbReference>